<evidence type="ECO:0000256" key="9">
    <source>
        <dbReference type="RuleBase" id="RU362081"/>
    </source>
</evidence>
<dbReference type="Gene3D" id="3.40.50.1000">
    <property type="entry name" value="HAD superfamily/HAD-like"/>
    <property type="match status" value="1"/>
</dbReference>
<organism evidence="11 12">
    <name type="scientific">Campylobacter avium LMG 24591</name>
    <dbReference type="NCBI Taxonomy" id="522484"/>
    <lineage>
        <taxon>Bacteria</taxon>
        <taxon>Pseudomonadati</taxon>
        <taxon>Campylobacterota</taxon>
        <taxon>Epsilonproteobacteria</taxon>
        <taxon>Campylobacterales</taxon>
        <taxon>Campylobacteraceae</taxon>
        <taxon>Campylobacter</taxon>
    </lineage>
</organism>
<comment type="similarity">
    <text evidence="3 9">Belongs to the cation transport ATPase (P-type) (TC 3.A.3) family. Type IB subfamily.</text>
</comment>
<keyword evidence="5 9" id="KW-1133">Transmembrane helix</keyword>
<feature type="domain" description="P-type ATPase A" evidence="10">
    <location>
        <begin position="114"/>
        <end position="214"/>
    </location>
</feature>
<evidence type="ECO:0000259" key="10">
    <source>
        <dbReference type="Pfam" id="PF00122"/>
    </source>
</evidence>
<dbReference type="InterPro" id="IPR001757">
    <property type="entry name" value="P_typ_ATPase"/>
</dbReference>
<dbReference type="PRINTS" id="PR00119">
    <property type="entry name" value="CATATPASE"/>
</dbReference>
<dbReference type="GO" id="GO:0046872">
    <property type="term" value="F:metal ion binding"/>
    <property type="evidence" value="ECO:0007669"/>
    <property type="project" value="UniProtKB-KW"/>
</dbReference>
<dbReference type="PANTHER" id="PTHR48085">
    <property type="entry name" value="CADMIUM/ZINC-TRANSPORTING ATPASE HMA2-RELATED"/>
    <property type="match status" value="1"/>
</dbReference>
<keyword evidence="4 9" id="KW-0812">Transmembrane</keyword>
<dbReference type="EC" id="7.2.2.12" evidence="7"/>
<comment type="subcellular location">
    <subcellularLocation>
        <location evidence="1">Cell envelope</location>
    </subcellularLocation>
    <subcellularLocation>
        <location evidence="9">Cell membrane</location>
    </subcellularLocation>
    <subcellularLocation>
        <location evidence="2">Membrane</location>
    </subcellularLocation>
</comment>
<dbReference type="Gene3D" id="3.40.1110.10">
    <property type="entry name" value="Calcium-transporting ATPase, cytoplasmic domain N"/>
    <property type="match status" value="1"/>
</dbReference>
<dbReference type="PRINTS" id="PR00120">
    <property type="entry name" value="HATPASE"/>
</dbReference>
<dbReference type="InterPro" id="IPR008250">
    <property type="entry name" value="ATPase_P-typ_transduc_dom_A_sf"/>
</dbReference>
<accession>A0A222MW41</accession>
<dbReference type="GO" id="GO:0015086">
    <property type="term" value="F:cadmium ion transmembrane transporter activity"/>
    <property type="evidence" value="ECO:0007669"/>
    <property type="project" value="TreeGrafter"/>
</dbReference>
<evidence type="ECO:0000256" key="7">
    <source>
        <dbReference type="ARBA" id="ARBA00039097"/>
    </source>
</evidence>
<dbReference type="EMBL" id="CP022347">
    <property type="protein sequence ID" value="ASQ30173.1"/>
    <property type="molecule type" value="Genomic_DNA"/>
</dbReference>
<dbReference type="SUPFAM" id="SSF81665">
    <property type="entry name" value="Calcium ATPase, transmembrane domain M"/>
    <property type="match status" value="1"/>
</dbReference>
<feature type="transmembrane region" description="Helical" evidence="9">
    <location>
        <begin position="265"/>
        <end position="286"/>
    </location>
</feature>
<dbReference type="Pfam" id="PF00702">
    <property type="entry name" value="Hydrolase"/>
    <property type="match status" value="1"/>
</dbReference>
<name>A0A222MW41_9BACT</name>
<dbReference type="GO" id="GO:0030313">
    <property type="term" value="C:cell envelope"/>
    <property type="evidence" value="ECO:0007669"/>
    <property type="project" value="UniProtKB-SubCell"/>
</dbReference>
<dbReference type="SUPFAM" id="SSF56784">
    <property type="entry name" value="HAD-like"/>
    <property type="match status" value="1"/>
</dbReference>
<dbReference type="RefSeq" id="WP_094324952.1">
    <property type="nucleotide sequence ID" value="NZ_CP022347.1"/>
</dbReference>
<dbReference type="NCBIfam" id="TIGR01525">
    <property type="entry name" value="ATPase-IB_hvy"/>
    <property type="match status" value="1"/>
</dbReference>
<gene>
    <name evidence="11" type="ORF">CAV_0506</name>
</gene>
<feature type="transmembrane region" description="Helical" evidence="9">
    <location>
        <begin position="557"/>
        <end position="578"/>
    </location>
</feature>
<dbReference type="InterPro" id="IPR036412">
    <property type="entry name" value="HAD-like_sf"/>
</dbReference>
<dbReference type="NCBIfam" id="TIGR01512">
    <property type="entry name" value="ATPase-IB2_Cd"/>
    <property type="match status" value="1"/>
</dbReference>
<keyword evidence="12" id="KW-1185">Reference proteome</keyword>
<feature type="transmembrane region" description="Helical" evidence="9">
    <location>
        <begin position="584"/>
        <end position="606"/>
    </location>
</feature>
<keyword evidence="9" id="KW-0067">ATP-binding</keyword>
<dbReference type="GO" id="GO:0016463">
    <property type="term" value="F:P-type zinc transporter activity"/>
    <property type="evidence" value="ECO:0007669"/>
    <property type="project" value="UniProtKB-EC"/>
</dbReference>
<dbReference type="Pfam" id="PF00122">
    <property type="entry name" value="E1-E2_ATPase"/>
    <property type="match status" value="1"/>
</dbReference>
<keyword evidence="9" id="KW-0547">Nucleotide-binding</keyword>
<dbReference type="GO" id="GO:0005886">
    <property type="term" value="C:plasma membrane"/>
    <property type="evidence" value="ECO:0007669"/>
    <property type="project" value="UniProtKB-SubCell"/>
</dbReference>
<dbReference type="InterPro" id="IPR027256">
    <property type="entry name" value="P-typ_ATPase_IB"/>
</dbReference>
<keyword evidence="9" id="KW-0479">Metal-binding</keyword>
<feature type="transmembrane region" description="Helical" evidence="9">
    <location>
        <begin position="6"/>
        <end position="23"/>
    </location>
</feature>
<evidence type="ECO:0000313" key="11">
    <source>
        <dbReference type="EMBL" id="ASQ30173.1"/>
    </source>
</evidence>
<comment type="catalytic activity">
    <reaction evidence="8">
        <text>Zn(2+)(in) + ATP + H2O = Zn(2+)(out) + ADP + phosphate + H(+)</text>
        <dbReference type="Rhea" id="RHEA:20621"/>
        <dbReference type="ChEBI" id="CHEBI:15377"/>
        <dbReference type="ChEBI" id="CHEBI:15378"/>
        <dbReference type="ChEBI" id="CHEBI:29105"/>
        <dbReference type="ChEBI" id="CHEBI:30616"/>
        <dbReference type="ChEBI" id="CHEBI:43474"/>
        <dbReference type="ChEBI" id="CHEBI:456216"/>
        <dbReference type="EC" id="7.2.2.12"/>
    </reaction>
</comment>
<dbReference type="OrthoDB" id="2490525at2"/>
<protein>
    <recommendedName>
        <fullName evidence="7">P-type Zn(2+) transporter</fullName>
        <ecNumber evidence="7">7.2.2.12</ecNumber>
    </recommendedName>
</protein>
<evidence type="ECO:0000256" key="2">
    <source>
        <dbReference type="ARBA" id="ARBA00004370"/>
    </source>
</evidence>
<evidence type="ECO:0000256" key="5">
    <source>
        <dbReference type="ARBA" id="ARBA00022989"/>
    </source>
</evidence>
<evidence type="ECO:0000256" key="6">
    <source>
        <dbReference type="ARBA" id="ARBA00023136"/>
    </source>
</evidence>
<dbReference type="InterPro" id="IPR051014">
    <property type="entry name" value="Cation_Transport_ATPase_IB"/>
</dbReference>
<evidence type="ECO:0000256" key="8">
    <source>
        <dbReference type="ARBA" id="ARBA00047308"/>
    </source>
</evidence>
<evidence type="ECO:0000313" key="12">
    <source>
        <dbReference type="Proteomes" id="UP000201169"/>
    </source>
</evidence>
<keyword evidence="6 9" id="KW-0472">Membrane</keyword>
<feature type="transmembrane region" description="Helical" evidence="9">
    <location>
        <begin position="231"/>
        <end position="253"/>
    </location>
</feature>
<keyword evidence="9" id="KW-1003">Cell membrane</keyword>
<feature type="transmembrane region" description="Helical" evidence="9">
    <location>
        <begin position="68"/>
        <end position="90"/>
    </location>
</feature>
<dbReference type="SUPFAM" id="SSF81653">
    <property type="entry name" value="Calcium ATPase, transduction domain A"/>
    <property type="match status" value="1"/>
</dbReference>
<dbReference type="InterPro" id="IPR023298">
    <property type="entry name" value="ATPase_P-typ_TM_dom_sf"/>
</dbReference>
<dbReference type="AlphaFoldDB" id="A0A222MW41"/>
<proteinExistence type="inferred from homology"/>
<dbReference type="Proteomes" id="UP000201169">
    <property type="component" value="Chromosome"/>
</dbReference>
<feature type="transmembrane region" description="Helical" evidence="9">
    <location>
        <begin position="30"/>
        <end position="48"/>
    </location>
</feature>
<sequence length="630" mass="70673">MQKNKFNIIISLILAFFAIILSYDKKELDTYYLIIYMLIYIFLAKDIFKNAFLDFKQKAFMRENFLMAIASLGSLMLSEFSEAIAIIIFYKIGQYYENKAVAHSKNTVTSLLSLKSDKANLIHKDEIQEVKAQDVKPDELILIKAFEKVPLDCLLLDEEAFLDTKALSGEAVPKRFLKQDELLAGMINQDKAIKARVIRTYENSSINKILDLIQNSQRARLEKIISKFAKFYTPAVVFLAILISLIPTAIYGFDVFKTYFEKSLILLVISCPCAFVIGVPLTYFAAVGKASKMGIVIKGGVFLDELTRATKIIFDKTGTLSKGEFKLQKILNRSDKSDEEVLYYAYLAELNSSNPLAKVFLANKNFKQRDDIKHQEIRGKGVIASLNDTKIIMGSARFLQEKQISLPQDVIDTFNIHLAVNNAYLASFLVDDKIKDEAKTCIQALKEMGLKTQILSGDKKDRVEAVAKELEIDDCKAQCLPQDKLKFIENDIKNKEKIIFVGDGINDSLALIKANVGIAMGKMGSDISVENSDIVIMNDNLSKLVDLMKLAKFSKKILLLNLSLALGVKVLTIILASITFIPMYLAILADTGVTVIVVLNALRLLYKNKKEEQESANALQIHDSSCCCNH</sequence>
<dbReference type="GO" id="GO:0005524">
    <property type="term" value="F:ATP binding"/>
    <property type="evidence" value="ECO:0007669"/>
    <property type="project" value="UniProtKB-UniRule"/>
</dbReference>
<reference evidence="11 12" key="1">
    <citation type="submission" date="2017-07" db="EMBL/GenBank/DDBJ databases">
        <title>Analysis of two Campylobacter avium genomes and identification of a novel hippuricase gene.</title>
        <authorList>
            <person name="Miller W.G."/>
            <person name="Chapman M.H."/>
            <person name="Yee E."/>
            <person name="Revez J."/>
            <person name="Bono J.L."/>
            <person name="Rossi M."/>
        </authorList>
    </citation>
    <scope>NUCLEOTIDE SEQUENCE [LARGE SCALE GENOMIC DNA]</scope>
    <source>
        <strain evidence="11 12">LMG 24591</strain>
    </source>
</reference>
<evidence type="ECO:0000256" key="4">
    <source>
        <dbReference type="ARBA" id="ARBA00022692"/>
    </source>
</evidence>
<dbReference type="NCBIfam" id="TIGR01494">
    <property type="entry name" value="ATPase_P-type"/>
    <property type="match status" value="1"/>
</dbReference>
<dbReference type="KEGG" id="cavi:CAV_0506"/>
<evidence type="ECO:0000256" key="1">
    <source>
        <dbReference type="ARBA" id="ARBA00004196"/>
    </source>
</evidence>
<dbReference type="PANTHER" id="PTHR48085:SF5">
    <property type="entry name" value="CADMIUM_ZINC-TRANSPORTING ATPASE HMA4-RELATED"/>
    <property type="match status" value="1"/>
</dbReference>
<dbReference type="InterPro" id="IPR023299">
    <property type="entry name" value="ATPase_P-typ_cyto_dom_N"/>
</dbReference>
<evidence type="ECO:0000256" key="3">
    <source>
        <dbReference type="ARBA" id="ARBA00006024"/>
    </source>
</evidence>
<dbReference type="Gene3D" id="2.70.150.10">
    <property type="entry name" value="Calcium-transporting ATPase, cytoplasmic transduction domain A"/>
    <property type="match status" value="1"/>
</dbReference>
<dbReference type="InterPro" id="IPR023214">
    <property type="entry name" value="HAD_sf"/>
</dbReference>
<dbReference type="InterPro" id="IPR059000">
    <property type="entry name" value="ATPase_P-type_domA"/>
</dbReference>
<dbReference type="GO" id="GO:0016887">
    <property type="term" value="F:ATP hydrolysis activity"/>
    <property type="evidence" value="ECO:0007669"/>
    <property type="project" value="InterPro"/>
</dbReference>